<evidence type="ECO:0000256" key="12">
    <source>
        <dbReference type="ARBA" id="ARBA00040232"/>
    </source>
</evidence>
<dbReference type="AlphaFoldDB" id="A0A2K6MG28"/>
<dbReference type="SUPFAM" id="SSF54826">
    <property type="entry name" value="Enolase N-terminal domain-like"/>
    <property type="match status" value="1"/>
</dbReference>
<keyword evidence="7 19" id="KW-0460">Magnesium</keyword>
<comment type="function">
    <text evidence="11">Glycolytic enzyme that catalyzes the conversion of 2-phosphoglycerate to phosphoenolpyruvate. Appears to have a function in striated muscle development and regeneration.</text>
</comment>
<feature type="binding site" evidence="18">
    <location>
        <position position="250"/>
    </location>
    <ligand>
        <name>substrate</name>
    </ligand>
</feature>
<name>A0A2K6MG28_RHIBE</name>
<dbReference type="InterPro" id="IPR020811">
    <property type="entry name" value="Enolase_N"/>
</dbReference>
<reference evidence="22" key="2">
    <citation type="submission" date="2025-08" db="UniProtKB">
        <authorList>
            <consortium name="Ensembl"/>
        </authorList>
    </citation>
    <scope>IDENTIFICATION</scope>
</reference>
<feature type="binding site" evidence="18">
    <location>
        <position position="350"/>
    </location>
    <ligand>
        <name>substrate</name>
    </ligand>
</feature>
<dbReference type="InterPro" id="IPR029017">
    <property type="entry name" value="Enolase-like_N"/>
</dbReference>
<keyword evidence="23" id="KW-1185">Reference proteome</keyword>
<evidence type="ECO:0000256" key="10">
    <source>
        <dbReference type="ARBA" id="ARBA00031125"/>
    </source>
</evidence>
<proteinExistence type="inferred from homology"/>
<evidence type="ECO:0000259" key="20">
    <source>
        <dbReference type="SMART" id="SM01192"/>
    </source>
</evidence>
<sequence length="390" mass="42135">MAMQKIFAREILDSRGNPTVEVDLHTAKGRFRAAVPSGASTGIYEALELRDGDKGRYLGKAKFGANAILGVSLAVCKAGAAEKGVPLYRHIADLAGNPDLILPVPAFNVINGGSHAGNKLAMQEFMILPVGASSFKEAMRIGAEVYHHLKGVIKAKYGKDATNVGDEGGFAPNILENNEALELLKTAIQAAGYPDKVVIGMDVAASEFYRNGKYDLDFKSPDDPARHITGEKLGELYKSFIKNYPVVSIEDPFDQDDWATWTSFLSGVNIQIGDDLTVTNPKRIAQAVEKKACNCLLLKVNQIGSVTESIQACKLAQSNGWGVMVSHRSGETEDTFIADLVVGLCTGQIKTGAPCRSERLAKYNQLMRIEEALGDKAVFAGRKFRNPKAK</sequence>
<reference evidence="22" key="3">
    <citation type="submission" date="2025-09" db="UniProtKB">
        <authorList>
            <consortium name="Ensembl"/>
        </authorList>
    </citation>
    <scope>IDENTIFICATION</scope>
</reference>
<dbReference type="PROSITE" id="PS00164">
    <property type="entry name" value="ENOLASE"/>
    <property type="match status" value="1"/>
</dbReference>
<dbReference type="EC" id="4.2.1.11" evidence="4"/>
<dbReference type="SFLD" id="SFLDS00001">
    <property type="entry name" value="Enolase"/>
    <property type="match status" value="1"/>
</dbReference>
<evidence type="ECO:0000256" key="15">
    <source>
        <dbReference type="ARBA" id="ARBA00042698"/>
    </source>
</evidence>
<evidence type="ECO:0000256" key="6">
    <source>
        <dbReference type="ARBA" id="ARBA00022723"/>
    </source>
</evidence>
<evidence type="ECO:0000256" key="18">
    <source>
        <dbReference type="PIRSR" id="PIRSR001400-2"/>
    </source>
</evidence>
<feature type="binding site" evidence="19">
    <location>
        <position position="274"/>
    </location>
    <ligand>
        <name>Mg(2+)</name>
        <dbReference type="ChEBI" id="CHEBI:18420"/>
    </ligand>
</feature>
<dbReference type="Pfam" id="PF00113">
    <property type="entry name" value="Enolase_C"/>
    <property type="match status" value="1"/>
</dbReference>
<evidence type="ECO:0000256" key="8">
    <source>
        <dbReference type="ARBA" id="ARBA00023152"/>
    </source>
</evidence>
<evidence type="ECO:0000256" key="3">
    <source>
        <dbReference type="ARBA" id="ARBA00009604"/>
    </source>
</evidence>
<accession>A0A2K6MG28</accession>
<evidence type="ECO:0000256" key="19">
    <source>
        <dbReference type="PIRSR" id="PIRSR001400-3"/>
    </source>
</evidence>
<evidence type="ECO:0000256" key="5">
    <source>
        <dbReference type="ARBA" id="ARBA00022490"/>
    </source>
</evidence>
<dbReference type="Ensembl" id="ENSRBIT00000058712.1">
    <property type="protein sequence ID" value="ENSRBIP00000034722.1"/>
    <property type="gene ID" value="ENSRBIG00000041023.1"/>
</dbReference>
<feature type="binding site" evidence="19">
    <location>
        <position position="250"/>
    </location>
    <ligand>
        <name>Mg(2+)</name>
        <dbReference type="ChEBI" id="CHEBI:18420"/>
    </ligand>
</feature>
<feature type="binding site" evidence="18">
    <location>
        <position position="274"/>
    </location>
    <ligand>
        <name>substrate</name>
    </ligand>
</feature>
<dbReference type="InterPro" id="IPR020810">
    <property type="entry name" value="Enolase_C"/>
</dbReference>
<dbReference type="GeneTree" id="ENSGT00950000182805"/>
<dbReference type="PANTHER" id="PTHR11902">
    <property type="entry name" value="ENOLASE"/>
    <property type="match status" value="1"/>
</dbReference>
<dbReference type="GO" id="GO:0006096">
    <property type="term" value="P:glycolytic process"/>
    <property type="evidence" value="ECO:0007669"/>
    <property type="project" value="UniProtKB-UniPathway"/>
</dbReference>
<comment type="subcellular location">
    <subcellularLocation>
        <location evidence="1">Cytoplasm</location>
    </subcellularLocation>
</comment>
<dbReference type="Pfam" id="PF03952">
    <property type="entry name" value="Enolase_N"/>
    <property type="match status" value="1"/>
</dbReference>
<dbReference type="OMA" id="MTTECGD"/>
<keyword evidence="5" id="KW-0963">Cytoplasm</keyword>
<evidence type="ECO:0000256" key="14">
    <source>
        <dbReference type="ARBA" id="ARBA00042657"/>
    </source>
</evidence>
<feature type="binding site" evidence="18">
    <location>
        <position position="124"/>
    </location>
    <ligand>
        <name>substrate</name>
    </ligand>
</feature>
<dbReference type="GO" id="GO:0000015">
    <property type="term" value="C:phosphopyruvate hydratase complex"/>
    <property type="evidence" value="ECO:0007669"/>
    <property type="project" value="InterPro"/>
</dbReference>
<feature type="domain" description="Enolase N-terminal" evidence="21">
    <location>
        <begin position="3"/>
        <end position="91"/>
    </location>
</feature>
<comment type="pathway">
    <text evidence="2">Carbohydrate degradation; glycolysis; pyruvate from D-glyceraldehyde 3-phosphate: step 4/5.</text>
</comment>
<evidence type="ECO:0000256" key="11">
    <source>
        <dbReference type="ARBA" id="ARBA00037209"/>
    </source>
</evidence>
<evidence type="ECO:0000256" key="7">
    <source>
        <dbReference type="ARBA" id="ARBA00022842"/>
    </source>
</evidence>
<dbReference type="GO" id="GO:0004634">
    <property type="term" value="F:phosphopyruvate hydratase activity"/>
    <property type="evidence" value="ECO:0007669"/>
    <property type="project" value="UniProtKB-EC"/>
</dbReference>
<dbReference type="PIRSF" id="PIRSF001400">
    <property type="entry name" value="Enolase"/>
    <property type="match status" value="1"/>
</dbReference>
<evidence type="ECO:0000256" key="13">
    <source>
        <dbReference type="ARBA" id="ARBA00041942"/>
    </source>
</evidence>
<dbReference type="InterPro" id="IPR000941">
    <property type="entry name" value="Enolase"/>
</dbReference>
<evidence type="ECO:0000256" key="17">
    <source>
        <dbReference type="PIRSR" id="PIRSR001400-1"/>
    </source>
</evidence>
<evidence type="ECO:0000313" key="23">
    <source>
        <dbReference type="Proteomes" id="UP000233180"/>
    </source>
</evidence>
<feature type="domain" description="Enolase C-terminal TIM barrel" evidence="20">
    <location>
        <begin position="99"/>
        <end position="387"/>
    </location>
</feature>
<feature type="active site" description="Proton acceptor" evidence="17">
    <location>
        <position position="299"/>
    </location>
</feature>
<feature type="binding site" evidence="18">
    <location>
        <begin position="326"/>
        <end position="329"/>
    </location>
    <ligand>
        <name>substrate</name>
    </ligand>
</feature>
<evidence type="ECO:0000256" key="1">
    <source>
        <dbReference type="ARBA" id="ARBA00004496"/>
    </source>
</evidence>
<dbReference type="FunFam" id="3.20.20.120:FF:000002">
    <property type="entry name" value="Enolase 1"/>
    <property type="match status" value="1"/>
</dbReference>
<dbReference type="SMART" id="SM01192">
    <property type="entry name" value="Enolase_C"/>
    <property type="match status" value="1"/>
</dbReference>
<protein>
    <recommendedName>
        <fullName evidence="12">Beta-enolase</fullName>
        <ecNumber evidence="4">4.2.1.11</ecNumber>
    </recommendedName>
    <alternativeName>
        <fullName evidence="10">2-phospho-D-glycerate hydro-lyase</fullName>
    </alternativeName>
    <alternativeName>
        <fullName evidence="13">Enolase 3</fullName>
    </alternativeName>
    <alternativeName>
        <fullName evidence="15">Muscle-specific enolase</fullName>
    </alternativeName>
    <alternativeName>
        <fullName evidence="14">Skeletal muscle enolase</fullName>
    </alternativeName>
</protein>
<dbReference type="Gene3D" id="3.30.390.10">
    <property type="entry name" value="Enolase-like, N-terminal domain"/>
    <property type="match status" value="2"/>
</dbReference>
<dbReference type="CDD" id="cd03313">
    <property type="entry name" value="enolase"/>
    <property type="match status" value="1"/>
</dbReference>
<dbReference type="SMART" id="SM01193">
    <property type="entry name" value="Enolase_N"/>
    <property type="match status" value="1"/>
</dbReference>
<feature type="binding site" evidence="19">
    <location>
        <position position="202"/>
    </location>
    <ligand>
        <name>Mg(2+)</name>
        <dbReference type="ChEBI" id="CHEBI:18420"/>
    </ligand>
</feature>
<dbReference type="GO" id="GO:0000287">
    <property type="term" value="F:magnesium ion binding"/>
    <property type="evidence" value="ECO:0007669"/>
    <property type="project" value="InterPro"/>
</dbReference>
<evidence type="ECO:0000256" key="9">
    <source>
        <dbReference type="ARBA" id="ARBA00023239"/>
    </source>
</evidence>
<feature type="binding site" evidence="18">
    <location>
        <position position="115"/>
    </location>
    <ligand>
        <name>substrate</name>
    </ligand>
</feature>
<comment type="similarity">
    <text evidence="3">Belongs to the enolase family.</text>
</comment>
<dbReference type="SFLD" id="SFLDG00178">
    <property type="entry name" value="enolase"/>
    <property type="match status" value="1"/>
</dbReference>
<dbReference type="HAMAP" id="MF_00318">
    <property type="entry name" value="Enolase"/>
    <property type="match status" value="1"/>
</dbReference>
<dbReference type="SUPFAM" id="SSF51604">
    <property type="entry name" value="Enolase C-terminal domain-like"/>
    <property type="match status" value="1"/>
</dbReference>
<keyword evidence="9" id="KW-0456">Lyase</keyword>
<evidence type="ECO:0000256" key="16">
    <source>
        <dbReference type="ARBA" id="ARBA00048951"/>
    </source>
</evidence>
<evidence type="ECO:0000313" key="22">
    <source>
        <dbReference type="Ensembl" id="ENSRBIP00000034722.1"/>
    </source>
</evidence>
<keyword evidence="8" id="KW-0324">Glycolysis</keyword>
<comment type="cofactor">
    <cofactor evidence="19">
        <name>Mg(2+)</name>
        <dbReference type="ChEBI" id="CHEBI:18420"/>
    </cofactor>
    <text evidence="19">Mg(2+) is required for catalysis and for stabilizing the dimer.</text>
</comment>
<comment type="catalytic activity">
    <reaction evidence="16">
        <text>(2R)-2-phosphoglycerate = phosphoenolpyruvate + H2O</text>
        <dbReference type="Rhea" id="RHEA:10164"/>
        <dbReference type="ChEBI" id="CHEBI:15377"/>
        <dbReference type="ChEBI" id="CHEBI:58289"/>
        <dbReference type="ChEBI" id="CHEBI:58702"/>
        <dbReference type="EC" id="4.2.1.11"/>
    </reaction>
    <physiologicalReaction direction="left-to-right" evidence="16">
        <dbReference type="Rhea" id="RHEA:10165"/>
    </physiologicalReaction>
</comment>
<keyword evidence="6 19" id="KW-0479">Metal-binding</keyword>
<evidence type="ECO:0000259" key="21">
    <source>
        <dbReference type="SMART" id="SM01193"/>
    </source>
</evidence>
<evidence type="ECO:0000256" key="2">
    <source>
        <dbReference type="ARBA" id="ARBA00005031"/>
    </source>
</evidence>
<dbReference type="InterPro" id="IPR036849">
    <property type="entry name" value="Enolase-like_C_sf"/>
</dbReference>
<dbReference type="PRINTS" id="PR00148">
    <property type="entry name" value="ENOLASE"/>
</dbReference>
<dbReference type="PANTHER" id="PTHR11902:SF5">
    <property type="entry name" value="BETA-ENOLASE"/>
    <property type="match status" value="1"/>
</dbReference>
<dbReference type="Gene3D" id="3.20.20.120">
    <property type="entry name" value="Enolase-like C-terminal domain"/>
    <property type="match status" value="1"/>
</dbReference>
<evidence type="ECO:0000256" key="4">
    <source>
        <dbReference type="ARBA" id="ARBA00012058"/>
    </source>
</evidence>
<dbReference type="Proteomes" id="UP000233180">
    <property type="component" value="Unassembled WGS sequence"/>
</dbReference>
<dbReference type="InterPro" id="IPR020809">
    <property type="entry name" value="Enolase_CS"/>
</dbReference>
<dbReference type="UniPathway" id="UPA00109">
    <property type="reaction ID" value="UER00187"/>
</dbReference>
<organism evidence="22 23">
    <name type="scientific">Rhinopithecus bieti</name>
    <name type="common">Black snub-nosed monkey</name>
    <name type="synonym">Pygathrix bieti</name>
    <dbReference type="NCBI Taxonomy" id="61621"/>
    <lineage>
        <taxon>Eukaryota</taxon>
        <taxon>Metazoa</taxon>
        <taxon>Chordata</taxon>
        <taxon>Craniata</taxon>
        <taxon>Vertebrata</taxon>
        <taxon>Euteleostomi</taxon>
        <taxon>Mammalia</taxon>
        <taxon>Eutheria</taxon>
        <taxon>Euarchontoglires</taxon>
        <taxon>Primates</taxon>
        <taxon>Haplorrhini</taxon>
        <taxon>Catarrhini</taxon>
        <taxon>Cercopithecidae</taxon>
        <taxon>Colobinae</taxon>
        <taxon>Rhinopithecus</taxon>
    </lineage>
</organism>
<feature type="active site" description="Proton donor" evidence="17">
    <location>
        <position position="167"/>
    </location>
</feature>
<reference evidence="22 23" key="1">
    <citation type="submission" date="2016-06" db="EMBL/GenBank/DDBJ databases">
        <title>Genome of Rhinopithecus bieti.</title>
        <authorList>
            <person name="Wu"/>
            <person name="C.-I. and Zhang"/>
            <person name="Y."/>
        </authorList>
    </citation>
    <scope>NUCLEOTIDE SEQUENCE</scope>
</reference>